<evidence type="ECO:0000313" key="1">
    <source>
        <dbReference type="EMBL" id="MBM3224128.1"/>
    </source>
</evidence>
<evidence type="ECO:0000313" key="2">
    <source>
        <dbReference type="Proteomes" id="UP000712673"/>
    </source>
</evidence>
<accession>A0A938B3U2</accession>
<protein>
    <submittedName>
        <fullName evidence="1">Uncharacterized protein</fullName>
    </submittedName>
</protein>
<comment type="caution">
    <text evidence="1">The sequence shown here is derived from an EMBL/GenBank/DDBJ whole genome shotgun (WGS) entry which is preliminary data.</text>
</comment>
<name>A0A938B3U2_UNCTE</name>
<dbReference type="AlphaFoldDB" id="A0A938B3U2"/>
<reference evidence="1" key="1">
    <citation type="submission" date="2019-03" db="EMBL/GenBank/DDBJ databases">
        <title>Lake Tanganyika Metagenome-Assembled Genomes (MAGs).</title>
        <authorList>
            <person name="Tran P."/>
        </authorList>
    </citation>
    <scope>NUCLEOTIDE SEQUENCE</scope>
    <source>
        <strain evidence="1">K_DeepCast_65m_m2_066</strain>
    </source>
</reference>
<sequence>MLATWQNVLIRLVLDRSFRQQFSADPTQTLAPFALTPAGQQALLAIPYQDVERFAVSLMQKRWEQVQQVIPLSRRVCPSLQSRYCTWLGTHPAQVSHTVLDPGTAEAWRALPFLYAAVQADTAEAPYAADLLAFEVLRACARQDGQPRVLRSTFALHLLAQEIARGLLPTEPEHLPSVYRFDQRGIQWKAQTDPLPPG</sequence>
<gene>
    <name evidence="1" type="ORF">FJZ47_10030</name>
</gene>
<proteinExistence type="predicted"/>
<organism evidence="1 2">
    <name type="scientific">Tectimicrobiota bacterium</name>
    <dbReference type="NCBI Taxonomy" id="2528274"/>
    <lineage>
        <taxon>Bacteria</taxon>
        <taxon>Pseudomonadati</taxon>
        <taxon>Nitrospinota/Tectimicrobiota group</taxon>
        <taxon>Candidatus Tectimicrobiota</taxon>
    </lineage>
</organism>
<dbReference type="EMBL" id="VGLS01000263">
    <property type="protein sequence ID" value="MBM3224128.1"/>
    <property type="molecule type" value="Genomic_DNA"/>
</dbReference>
<dbReference type="Proteomes" id="UP000712673">
    <property type="component" value="Unassembled WGS sequence"/>
</dbReference>